<dbReference type="Proteomes" id="UP000607653">
    <property type="component" value="Unassembled WGS sequence"/>
</dbReference>
<keyword evidence="8" id="KW-1185">Reference proteome</keyword>
<accession>A0A822YBX3</accession>
<feature type="compositionally biased region" description="Pro residues" evidence="5">
    <location>
        <begin position="948"/>
        <end position="958"/>
    </location>
</feature>
<dbReference type="GO" id="GO:0008270">
    <property type="term" value="F:zinc ion binding"/>
    <property type="evidence" value="ECO:0007669"/>
    <property type="project" value="UniProtKB-KW"/>
</dbReference>
<proteinExistence type="predicted"/>
<dbReference type="InterPro" id="IPR047086">
    <property type="entry name" value="SF1-HH_sf"/>
</dbReference>
<dbReference type="InterPro" id="IPR045071">
    <property type="entry name" value="BBP-like"/>
</dbReference>
<feature type="compositionally biased region" description="Polar residues" evidence="5">
    <location>
        <begin position="635"/>
        <end position="645"/>
    </location>
</feature>
<feature type="compositionally biased region" description="Polar residues" evidence="5">
    <location>
        <begin position="429"/>
        <end position="441"/>
    </location>
</feature>
<feature type="domain" description="K Homology" evidence="6">
    <location>
        <begin position="326"/>
        <end position="421"/>
    </location>
</feature>
<gene>
    <name evidence="7" type="ORF">HUJ06_031558</name>
</gene>
<feature type="compositionally biased region" description="Pro residues" evidence="5">
    <location>
        <begin position="720"/>
        <end position="730"/>
    </location>
</feature>
<dbReference type="Gene3D" id="6.10.140.1790">
    <property type="match status" value="1"/>
</dbReference>
<dbReference type="InterPro" id="IPR055256">
    <property type="entry name" value="KH_1_KHDC4/BBP-like"/>
</dbReference>
<feature type="compositionally biased region" description="Low complexity" evidence="5">
    <location>
        <begin position="1052"/>
        <end position="1062"/>
    </location>
</feature>
<feature type="compositionally biased region" description="Polar residues" evidence="5">
    <location>
        <begin position="608"/>
        <end position="618"/>
    </location>
</feature>
<dbReference type="InterPro" id="IPR004087">
    <property type="entry name" value="KH_dom"/>
</dbReference>
<keyword evidence="1" id="KW-0479">Metal-binding</keyword>
<feature type="compositionally biased region" description="Polar residues" evidence="5">
    <location>
        <begin position="1069"/>
        <end position="1081"/>
    </location>
</feature>
<dbReference type="InterPro" id="IPR036612">
    <property type="entry name" value="KH_dom_type_1_sf"/>
</dbReference>
<feature type="compositionally biased region" description="Pro residues" evidence="5">
    <location>
        <begin position="1007"/>
        <end position="1016"/>
    </location>
</feature>
<sequence>MSSHKTIRIKKPAKKMRQSWPISYWIRTRIDNTEKGIEMETESKMEMGYEIRNGDKNIDGIGNGDGKQKWTQSWRWRWKQRQRKSRFATPRSLAVSRPCGRAQNNKKTWFSFLVIKSADASSNPSFTAASFGLAALTDRILATCSDSMATKIDSASAVEPHHVTKVVTTTTSSTSTTGPRVSMFGAKSGFVIPKNKLSGSLVPIARGGGKLDTSDAAKEESTKQVQRKTKWGIDLTQDAIVRKGRALAYQTRVDQITQQMKSGVLKTGDAQASESPAEVPTIETSDRRINDEARKQELLELERREAIGEILKLNPSFKVPPDYKPLLKEAVVPVPLKAYPGYNFIGLILGSGSNTQKRLEQETGSKIRIRGIKVGTQEKVEITQSDGNEDPGAYEELHVHISADTYEKVDAAVSLIELLVTPVSGSKAVVSTTPTSVSGESANMFDPSQKDASSGYNMPVPAVNQGVLQPIMGSSQPGRPQTQFQPYPTPWFPTGSPNALTLPPSGFSPHPSSLVSLPNNPVQVSPSPLNPSNVPPFFGGGPPAVAGFGSVPRNPHFAPRQQPSMPVLQQPFHDARPLGNVPPRNHSMTGPQPPSAYATMPTPPTPSVPLSFTGNQPRPTGPAPVARQPVPSMPQLASTTLSGQHPNRPFNPVGSSAGWPTVPTGPPVPQGPGNIMQTAPPQRPPPAVPQPIVQSGVPPPNVPSMVFSGPPAGNVVSPASFPPRPTPQLPGTPANHAAAAPTFASAQIQVVSGTASSVSALPAAPATMLTSLPSAGPSPASGSLPSTSRAASTPMPPPIIPQAPFSIVTQTTGANSASVPSSIQSTPIAPSQPVNIHASVPNLLQNPMLSSAQVPPPVPLASSQPQPGMPPAVSGSIPSFTPMKPPVTSAGNIPPVTAPKPQRPSSGDFTFQPIRLPSSQTVSRPSNQLVPQNTPPLLPKSSMQHPQAPQPALQPPSFRPAMFNSSPQPGMQNFPRPQINNQMGRPHAPVTSIAPGSAIPFAGSPTAIPPPPPPRIPASLNPHHVVSTPSQVGPRSFGSASHIPGPLPLRPLNPLLQQQNQPGPAPTNRPGNPSFQIHQFNSSLSFSSGKSISTPGGNQIYDPFSPTSVSSRQGDSPAKARKQENDPEYEDLMASVGVR</sequence>
<evidence type="ECO:0000313" key="7">
    <source>
        <dbReference type="EMBL" id="DAD30090.1"/>
    </source>
</evidence>
<dbReference type="SUPFAM" id="SSF54791">
    <property type="entry name" value="Eukaryotic type KH-domain (KH-domain type I)"/>
    <property type="match status" value="1"/>
</dbReference>
<protein>
    <recommendedName>
        <fullName evidence="6">K Homology domain-containing protein</fullName>
    </recommendedName>
</protein>
<dbReference type="EMBL" id="DUZY01000002">
    <property type="protein sequence ID" value="DAD30090.1"/>
    <property type="molecule type" value="Genomic_DNA"/>
</dbReference>
<feature type="compositionally biased region" description="Low complexity" evidence="5">
    <location>
        <begin position="1082"/>
        <end position="1093"/>
    </location>
</feature>
<feature type="compositionally biased region" description="Low complexity" evidence="5">
    <location>
        <begin position="772"/>
        <end position="788"/>
    </location>
</feature>
<dbReference type="Pfam" id="PF22675">
    <property type="entry name" value="KH-I_KHDC4-BBP"/>
    <property type="match status" value="1"/>
</dbReference>
<dbReference type="SMART" id="SM00322">
    <property type="entry name" value="KH"/>
    <property type="match status" value="1"/>
</dbReference>
<feature type="region of interest" description="Disordered" evidence="5">
    <location>
        <begin position="267"/>
        <end position="288"/>
    </location>
</feature>
<feature type="region of interest" description="Disordered" evidence="5">
    <location>
        <begin position="717"/>
        <end position="736"/>
    </location>
</feature>
<dbReference type="PANTHER" id="PTHR11208">
    <property type="entry name" value="RNA-BINDING PROTEIN RELATED"/>
    <property type="match status" value="1"/>
</dbReference>
<evidence type="ECO:0000256" key="4">
    <source>
        <dbReference type="ARBA" id="ARBA00022884"/>
    </source>
</evidence>
<name>A0A822YBX3_NELNU</name>
<keyword evidence="3" id="KW-0862">Zinc</keyword>
<feature type="region of interest" description="Disordered" evidence="5">
    <location>
        <begin position="429"/>
        <end position="453"/>
    </location>
</feature>
<dbReference type="InterPro" id="IPR023626">
    <property type="entry name" value="Ribosomal_eL39_dom_sf"/>
</dbReference>
<keyword evidence="4" id="KW-0694">RNA-binding</keyword>
<feature type="region of interest" description="Disordered" evidence="5">
    <location>
        <begin position="772"/>
        <end position="793"/>
    </location>
</feature>
<evidence type="ECO:0000256" key="1">
    <source>
        <dbReference type="ARBA" id="ARBA00022723"/>
    </source>
</evidence>
<feature type="region of interest" description="Disordered" evidence="5">
    <location>
        <begin position="847"/>
        <end position="1139"/>
    </location>
</feature>
<evidence type="ECO:0000256" key="3">
    <source>
        <dbReference type="ARBA" id="ARBA00022833"/>
    </source>
</evidence>
<dbReference type="AlphaFoldDB" id="A0A822YBX3"/>
<feature type="region of interest" description="Disordered" evidence="5">
    <location>
        <begin position="570"/>
        <end position="686"/>
    </location>
</feature>
<dbReference type="InterPro" id="IPR032570">
    <property type="entry name" value="SF1-HH"/>
</dbReference>
<keyword evidence="2" id="KW-0863">Zinc-finger</keyword>
<evidence type="ECO:0000256" key="5">
    <source>
        <dbReference type="SAM" id="MobiDB-lite"/>
    </source>
</evidence>
<reference evidence="7 8" key="1">
    <citation type="journal article" date="2020" name="Mol. Biol. Evol.">
        <title>Distinct Expression and Methylation Patterns for Genes with Different Fates following a Single Whole-Genome Duplication in Flowering Plants.</title>
        <authorList>
            <person name="Shi T."/>
            <person name="Rahmani R.S."/>
            <person name="Gugger P.F."/>
            <person name="Wang M."/>
            <person name="Li H."/>
            <person name="Zhang Y."/>
            <person name="Li Z."/>
            <person name="Wang Q."/>
            <person name="Van de Peer Y."/>
            <person name="Marchal K."/>
            <person name="Chen J."/>
        </authorList>
    </citation>
    <scope>NUCLEOTIDE SEQUENCE [LARGE SCALE GENOMIC DNA]</scope>
    <source>
        <tissue evidence="7">Leaf</tissue>
    </source>
</reference>
<feature type="compositionally biased region" description="Low complexity" evidence="5">
    <location>
        <begin position="671"/>
        <end position="680"/>
    </location>
</feature>
<comment type="caution">
    <text evidence="7">The sequence shown here is derived from an EMBL/GenBank/DDBJ whole genome shotgun (WGS) entry which is preliminary data.</text>
</comment>
<dbReference type="GO" id="GO:0003723">
    <property type="term" value="F:RNA binding"/>
    <property type="evidence" value="ECO:0007669"/>
    <property type="project" value="UniProtKB-KW"/>
</dbReference>
<organism evidence="7 8">
    <name type="scientific">Nelumbo nucifera</name>
    <name type="common">Sacred lotus</name>
    <dbReference type="NCBI Taxonomy" id="4432"/>
    <lineage>
        <taxon>Eukaryota</taxon>
        <taxon>Viridiplantae</taxon>
        <taxon>Streptophyta</taxon>
        <taxon>Embryophyta</taxon>
        <taxon>Tracheophyta</taxon>
        <taxon>Spermatophyta</taxon>
        <taxon>Magnoliopsida</taxon>
        <taxon>Proteales</taxon>
        <taxon>Nelumbonaceae</taxon>
        <taxon>Nelumbo</taxon>
    </lineage>
</organism>
<dbReference type="PANTHER" id="PTHR11208:SF98">
    <property type="entry name" value="RNA-BINDING KH DOMAIN-CONTAINING PROTEIN"/>
    <property type="match status" value="1"/>
</dbReference>
<evidence type="ECO:0000256" key="2">
    <source>
        <dbReference type="ARBA" id="ARBA00022771"/>
    </source>
</evidence>
<dbReference type="Gene3D" id="3.30.1370.10">
    <property type="entry name" value="K Homology domain, type 1"/>
    <property type="match status" value="1"/>
</dbReference>
<feature type="compositionally biased region" description="Polar residues" evidence="5">
    <location>
        <begin position="1105"/>
        <end position="1114"/>
    </location>
</feature>
<dbReference type="Gene3D" id="1.10.1620.10">
    <property type="entry name" value="Ribosomal protein L39e"/>
    <property type="match status" value="1"/>
</dbReference>
<evidence type="ECO:0000313" key="8">
    <source>
        <dbReference type="Proteomes" id="UP000607653"/>
    </source>
</evidence>
<dbReference type="Pfam" id="PF16275">
    <property type="entry name" value="SF1-HH"/>
    <property type="match status" value="1"/>
</dbReference>
<feature type="compositionally biased region" description="Polar residues" evidence="5">
    <location>
        <begin position="917"/>
        <end position="932"/>
    </location>
</feature>
<evidence type="ECO:0000259" key="6">
    <source>
        <dbReference type="SMART" id="SM00322"/>
    </source>
</evidence>